<evidence type="ECO:0000256" key="5">
    <source>
        <dbReference type="ARBA" id="ARBA00022692"/>
    </source>
</evidence>
<accession>K8W4A8</accession>
<gene>
    <name evidence="12" type="ORF">OOA_16124</name>
</gene>
<organism evidence="12 13">
    <name type="scientific">Providencia burhodogranariea DSM 19968</name>
    <dbReference type="NCBI Taxonomy" id="1141662"/>
    <lineage>
        <taxon>Bacteria</taxon>
        <taxon>Pseudomonadati</taxon>
        <taxon>Pseudomonadota</taxon>
        <taxon>Gammaproteobacteria</taxon>
        <taxon>Enterobacterales</taxon>
        <taxon>Morganellaceae</taxon>
        <taxon>Providencia</taxon>
    </lineage>
</organism>
<evidence type="ECO:0000256" key="4">
    <source>
        <dbReference type="ARBA" id="ARBA00022452"/>
    </source>
</evidence>
<dbReference type="STRING" id="1141662.OOA_16124"/>
<dbReference type="eggNOG" id="COG3188">
    <property type="taxonomic scope" value="Bacteria"/>
</dbReference>
<evidence type="ECO:0000256" key="3">
    <source>
        <dbReference type="ARBA" id="ARBA00022448"/>
    </source>
</evidence>
<dbReference type="Gene3D" id="2.60.40.2070">
    <property type="match status" value="1"/>
</dbReference>
<dbReference type="Pfam" id="PF13954">
    <property type="entry name" value="PapC_N"/>
    <property type="match status" value="1"/>
</dbReference>
<dbReference type="SUPFAM" id="SSF141729">
    <property type="entry name" value="FimD N-terminal domain-like"/>
    <property type="match status" value="1"/>
</dbReference>
<protein>
    <submittedName>
        <fullName evidence="12">Fimbrial outer membrane usher protein</fullName>
    </submittedName>
</protein>
<keyword evidence="3" id="KW-0813">Transport</keyword>
<evidence type="ECO:0000256" key="7">
    <source>
        <dbReference type="ARBA" id="ARBA00023136"/>
    </source>
</evidence>
<feature type="chain" id="PRO_5003920839" evidence="9">
    <location>
        <begin position="30"/>
        <end position="854"/>
    </location>
</feature>
<keyword evidence="8" id="KW-0998">Cell outer membrane</keyword>
<dbReference type="Pfam" id="PF13953">
    <property type="entry name" value="PapC_C"/>
    <property type="match status" value="1"/>
</dbReference>
<evidence type="ECO:0000256" key="1">
    <source>
        <dbReference type="ARBA" id="ARBA00004571"/>
    </source>
</evidence>
<name>K8W4A8_9GAMM</name>
<feature type="signal peptide" evidence="9">
    <location>
        <begin position="1"/>
        <end position="29"/>
    </location>
</feature>
<dbReference type="GO" id="GO:0009297">
    <property type="term" value="P:pilus assembly"/>
    <property type="evidence" value="ECO:0007669"/>
    <property type="project" value="InterPro"/>
</dbReference>
<keyword evidence="4" id="KW-1134">Transmembrane beta strand</keyword>
<dbReference type="InterPro" id="IPR025885">
    <property type="entry name" value="PapC_N"/>
</dbReference>
<dbReference type="AlphaFoldDB" id="K8W4A8"/>
<dbReference type="InterPro" id="IPR042186">
    <property type="entry name" value="FimD_plug_dom"/>
</dbReference>
<dbReference type="EMBL" id="AKKL01000046">
    <property type="protein sequence ID" value="EKT55334.1"/>
    <property type="molecule type" value="Genomic_DNA"/>
</dbReference>
<dbReference type="Gene3D" id="2.60.40.3110">
    <property type="match status" value="1"/>
</dbReference>
<keyword evidence="13" id="KW-1185">Reference proteome</keyword>
<evidence type="ECO:0000256" key="9">
    <source>
        <dbReference type="SAM" id="SignalP"/>
    </source>
</evidence>
<reference evidence="12 13" key="1">
    <citation type="journal article" date="2012" name="BMC Genomics">
        <title>Comparative genomics of bacteria in the genus Providencia isolated from wild Drosophila melanogaster.</title>
        <authorList>
            <person name="Galac M.R."/>
            <person name="Lazzaro B.P."/>
        </authorList>
    </citation>
    <scope>NUCLEOTIDE SEQUENCE [LARGE SCALE GENOMIC DNA]</scope>
    <source>
        <strain evidence="12 13">DSM 19968</strain>
    </source>
</reference>
<keyword evidence="7" id="KW-0472">Membrane</keyword>
<dbReference type="Gene3D" id="2.60.40.2610">
    <property type="entry name" value="Outer membrane usher protein FimD, plug domain"/>
    <property type="match status" value="1"/>
</dbReference>
<evidence type="ECO:0000313" key="12">
    <source>
        <dbReference type="EMBL" id="EKT55334.1"/>
    </source>
</evidence>
<comment type="subcellular location">
    <subcellularLocation>
        <location evidence="1">Cell outer membrane</location>
        <topology evidence="1">Multi-pass membrane protein</topology>
    </subcellularLocation>
</comment>
<dbReference type="GO" id="GO:0015473">
    <property type="term" value="F:fimbrial usher porin activity"/>
    <property type="evidence" value="ECO:0007669"/>
    <property type="project" value="InterPro"/>
</dbReference>
<evidence type="ECO:0000313" key="13">
    <source>
        <dbReference type="Proteomes" id="UP000009336"/>
    </source>
</evidence>
<dbReference type="OrthoDB" id="6554712at2"/>
<keyword evidence="6 9" id="KW-0732">Signal</keyword>
<evidence type="ECO:0000259" key="11">
    <source>
        <dbReference type="Pfam" id="PF13954"/>
    </source>
</evidence>
<dbReference type="Proteomes" id="UP000009336">
    <property type="component" value="Unassembled WGS sequence"/>
</dbReference>
<dbReference type="Gene3D" id="3.10.20.410">
    <property type="match status" value="1"/>
</dbReference>
<feature type="domain" description="PapC-like C-terminal" evidence="10">
    <location>
        <begin position="763"/>
        <end position="815"/>
    </location>
</feature>
<feature type="domain" description="PapC N-terminal" evidence="11">
    <location>
        <begin position="31"/>
        <end position="178"/>
    </location>
</feature>
<dbReference type="Pfam" id="PF00577">
    <property type="entry name" value="Usher"/>
    <property type="match status" value="1"/>
</dbReference>
<dbReference type="InterPro" id="IPR025949">
    <property type="entry name" value="PapC-like_C"/>
</dbReference>
<dbReference type="PANTHER" id="PTHR30451:SF10">
    <property type="entry name" value="OUTER MEMBRANE USHER PROTEIN YFCU-RELATED"/>
    <property type="match status" value="1"/>
</dbReference>
<sequence>MVQGMMFKLSNIRQAVLLALSVTVWTAHATEFNTDVLDAEDIQNVDMSQFSVAGYVPPGNYVLTVFVNGQRLGAPRDITVYAQNNDVETPMELTCIPADMLDLLGLKESVREQVTTTHDKQCLNLSALTGAQLNVELSTLSLKMTIPQSWMEYRDPNWIPPALWEDGINGAFIDYSATATATEETAGNKQIYLSTNGTAGVNLGAWRVRGDYNATYQKQHGGTNPLETHQFDFSRLYAFTSLKTIASLLTLGENYFYSDVFESWQYSGVSLESDDRMLPPKLVGYAPEVIGVATTNATVTVRSQDRVILETTVPPGPFRIQTLDSGIRGVLDVTVREENGEEKKFSLSTASLPYLTRPGRIVYKLVAGKTRYDGHHLTGKPVIGGELSYGLSNAWSLYGGSQVNGDYQTVAIGIGRDLFAFGALSLDITQSVAHFKQENLQGRSYRLNYAKSFDDLRTDITFAGYRFADRNYRTLTQFMDEDRTGYVNRAPKENYQIYLNKYFDNFNISLNYQYSTYWQDKPQTQYGLYASTNISIPGLSQQNANLSISATRTERDSGYKDDAINLYLTVPLFTGNSLTFSENYSRSGGNNQYNHNIGYSGYSDRDNYNLSVGYNHGQNMDSQSSISGYYSRDLSQANLSANASYVPHQYRSFGASINSGITATSHGVALHRSANGDTRLMIETPGASGVPLDSGVIKTNGLGLAVLPNINSYRKSTASINTSQLPENMETLASTTDITLTKGAIGYRSLPVMKGEKLFAILSLKNGKNPPFGASVRNVDNRELGIVGEDGVTWLVGISPRERLSVHWAGEKQCELLLPENMDTKSNMLLLPCLQSNNTVMATPSVPRTQIESE</sequence>
<evidence type="ECO:0000256" key="8">
    <source>
        <dbReference type="ARBA" id="ARBA00023237"/>
    </source>
</evidence>
<keyword evidence="5" id="KW-0812">Transmembrane</keyword>
<evidence type="ECO:0000259" key="10">
    <source>
        <dbReference type="Pfam" id="PF13953"/>
    </source>
</evidence>
<dbReference type="InterPro" id="IPR043142">
    <property type="entry name" value="PapC-like_C_sf"/>
</dbReference>
<proteinExistence type="inferred from homology"/>
<comment type="similarity">
    <text evidence="2">Belongs to the fimbrial export usher family.</text>
</comment>
<dbReference type="PANTHER" id="PTHR30451">
    <property type="entry name" value="OUTER MEMBRANE USHER PROTEIN"/>
    <property type="match status" value="1"/>
</dbReference>
<dbReference type="GO" id="GO:0009279">
    <property type="term" value="C:cell outer membrane"/>
    <property type="evidence" value="ECO:0007669"/>
    <property type="project" value="UniProtKB-SubCell"/>
</dbReference>
<evidence type="ECO:0000256" key="2">
    <source>
        <dbReference type="ARBA" id="ARBA00008064"/>
    </source>
</evidence>
<dbReference type="InterPro" id="IPR000015">
    <property type="entry name" value="Fimb_usher"/>
</dbReference>
<dbReference type="RefSeq" id="WP_008913207.1">
    <property type="nucleotide sequence ID" value="NZ_KB233225.1"/>
</dbReference>
<dbReference type="InterPro" id="IPR037224">
    <property type="entry name" value="PapC_N_sf"/>
</dbReference>
<comment type="caution">
    <text evidence="12">The sequence shown here is derived from an EMBL/GenBank/DDBJ whole genome shotgun (WGS) entry which is preliminary data.</text>
</comment>
<dbReference type="PATRIC" id="fig|1141662.3.peg.3271"/>
<evidence type="ECO:0000256" key="6">
    <source>
        <dbReference type="ARBA" id="ARBA00022729"/>
    </source>
</evidence>
<dbReference type="HOGENOM" id="CLU_009120_1_1_6"/>